<organism evidence="1 2">
    <name type="scientific">Rangifer tarandus platyrhynchus</name>
    <name type="common">Svalbard reindeer</name>
    <dbReference type="NCBI Taxonomy" id="3082113"/>
    <lineage>
        <taxon>Eukaryota</taxon>
        <taxon>Metazoa</taxon>
        <taxon>Chordata</taxon>
        <taxon>Craniata</taxon>
        <taxon>Vertebrata</taxon>
        <taxon>Euteleostomi</taxon>
        <taxon>Mammalia</taxon>
        <taxon>Eutheria</taxon>
        <taxon>Laurasiatheria</taxon>
        <taxon>Artiodactyla</taxon>
        <taxon>Ruminantia</taxon>
        <taxon>Pecora</taxon>
        <taxon>Cervidae</taxon>
        <taxon>Odocoileinae</taxon>
        <taxon>Rangifer</taxon>
    </lineage>
</organism>
<reference evidence="1" key="2">
    <citation type="submission" date="2025-03" db="EMBL/GenBank/DDBJ databases">
        <authorList>
            <consortium name="ELIXIR-Norway"/>
            <consortium name="Elixir Norway"/>
        </authorList>
    </citation>
    <scope>NUCLEOTIDE SEQUENCE</scope>
</reference>
<gene>
    <name evidence="1" type="ORF">MRATA1EN22A_LOCUS23497</name>
</gene>
<dbReference type="Proteomes" id="UP001162501">
    <property type="component" value="Chromosome 4"/>
</dbReference>
<proteinExistence type="predicted"/>
<sequence length="134" mass="14393">MSQCLQTGKGRRQNVLSLSHLASQLPVSSAPASRRPSPKGESVLPSAVLSPAAHSSAGAPPCLPSDVQAPSVTSDRLSEVSLTQPHFQPRLRRHSCASTRHVCHLLFLPQPHVASRLLFHSCCSFYQGCSYLAK</sequence>
<accession>A0AC59ZXZ5</accession>
<name>A0AC59ZXZ5_RANTA</name>
<reference evidence="1" key="1">
    <citation type="submission" date="2023-05" db="EMBL/GenBank/DDBJ databases">
        <authorList>
            <consortium name="ELIXIR-Norway"/>
        </authorList>
    </citation>
    <scope>NUCLEOTIDE SEQUENCE</scope>
</reference>
<evidence type="ECO:0000313" key="2">
    <source>
        <dbReference type="Proteomes" id="UP001162501"/>
    </source>
</evidence>
<evidence type="ECO:0000313" key="1">
    <source>
        <dbReference type="EMBL" id="CAN0516112.1"/>
    </source>
</evidence>
<dbReference type="EMBL" id="OX596088">
    <property type="protein sequence ID" value="CAN0516112.1"/>
    <property type="molecule type" value="Genomic_DNA"/>
</dbReference>
<protein>
    <submittedName>
        <fullName evidence="1">Uncharacterized protein</fullName>
    </submittedName>
</protein>